<reference evidence="2 3" key="1">
    <citation type="submission" date="2019-03" db="EMBL/GenBank/DDBJ databases">
        <title>Genomic Encyclopedia of Type Strains, Phase IV (KMG-IV): sequencing the most valuable type-strain genomes for metagenomic binning, comparative biology and taxonomic classification.</title>
        <authorList>
            <person name="Goeker M."/>
        </authorList>
    </citation>
    <scope>NUCLEOTIDE SEQUENCE [LARGE SCALE GENOMIC DNA]</scope>
    <source>
        <strain evidence="2 3">DSM 28559</strain>
    </source>
</reference>
<dbReference type="EMBL" id="SLXA01000001">
    <property type="protein sequence ID" value="TCO86532.1"/>
    <property type="molecule type" value="Genomic_DNA"/>
</dbReference>
<feature type="region of interest" description="Disordered" evidence="1">
    <location>
        <begin position="188"/>
        <end position="208"/>
    </location>
</feature>
<protein>
    <submittedName>
        <fullName evidence="2">Uncharacterized protein</fullName>
    </submittedName>
</protein>
<dbReference type="OrthoDB" id="2595442at2"/>
<name>A0A4R2LEJ5_9FIRM</name>
<comment type="caution">
    <text evidence="2">The sequence shown here is derived from an EMBL/GenBank/DDBJ whole genome shotgun (WGS) entry which is preliminary data.</text>
</comment>
<evidence type="ECO:0000313" key="2">
    <source>
        <dbReference type="EMBL" id="TCO86532.1"/>
    </source>
</evidence>
<gene>
    <name evidence="2" type="ORF">EV212_101323</name>
</gene>
<evidence type="ECO:0000256" key="1">
    <source>
        <dbReference type="SAM" id="MobiDB-lite"/>
    </source>
</evidence>
<accession>A0A4R2LEJ5</accession>
<sequence length="208" mass="24535">MASCDKHYHPALWEDTIENIAKKADKYPLREIESIGLTIKELDQIKTLNHLKYEKLVFVMLCHAKLHNTLFPDNHGWVNATIPEIYRTARVTVKYRKDKFLYLNDIEATGLISFSTRNDNLNLRVNFIDMEGTPVFEISDFRELGYEYLNYYKKGKFARCTECQKLYVRKTNNQKYCELCARSKKMASDRARMEKLRKKSNSEITESP</sequence>
<proteinExistence type="predicted"/>
<dbReference type="RefSeq" id="WP_132087847.1">
    <property type="nucleotide sequence ID" value="NZ_JANKAQ010000002.1"/>
</dbReference>
<evidence type="ECO:0000313" key="3">
    <source>
        <dbReference type="Proteomes" id="UP000295711"/>
    </source>
</evidence>
<organism evidence="2 3">
    <name type="scientific">Frisingicoccus caecimuris</name>
    <dbReference type="NCBI Taxonomy" id="1796636"/>
    <lineage>
        <taxon>Bacteria</taxon>
        <taxon>Bacillati</taxon>
        <taxon>Bacillota</taxon>
        <taxon>Clostridia</taxon>
        <taxon>Lachnospirales</taxon>
        <taxon>Lachnospiraceae</taxon>
        <taxon>Frisingicoccus</taxon>
    </lineage>
</organism>
<keyword evidence="3" id="KW-1185">Reference proteome</keyword>
<dbReference type="AlphaFoldDB" id="A0A4R2LEJ5"/>
<dbReference type="Proteomes" id="UP000295711">
    <property type="component" value="Unassembled WGS sequence"/>
</dbReference>